<dbReference type="Gene3D" id="1.20.1260.10">
    <property type="match status" value="1"/>
</dbReference>
<dbReference type="AlphaFoldDB" id="A0A2R3Q8Z5"/>
<evidence type="ECO:0000313" key="3">
    <source>
        <dbReference type="EMBL" id="AVO48248.1"/>
    </source>
</evidence>
<dbReference type="Proteomes" id="UP000237925">
    <property type="component" value="Chromosome"/>
</dbReference>
<name>A0A2R3Q8Z5_9BURK</name>
<feature type="domain" description="DUF2383" evidence="2">
    <location>
        <begin position="191"/>
        <end position="300"/>
    </location>
</feature>
<evidence type="ECO:0000313" key="4">
    <source>
        <dbReference type="Proteomes" id="UP000237925"/>
    </source>
</evidence>
<evidence type="ECO:0000259" key="2">
    <source>
        <dbReference type="Pfam" id="PF09537"/>
    </source>
</evidence>
<dbReference type="Pfam" id="PF09537">
    <property type="entry name" value="DUF2383"/>
    <property type="match status" value="1"/>
</dbReference>
<dbReference type="InterPro" id="IPR011971">
    <property type="entry name" value="CHP02284"/>
</dbReference>
<accession>A0A2R3Q8Z5</accession>
<dbReference type="RefSeq" id="WP_106682728.1">
    <property type="nucleotide sequence ID" value="NZ_CP027667.1"/>
</dbReference>
<dbReference type="InterPro" id="IPR012347">
    <property type="entry name" value="Ferritin-like"/>
</dbReference>
<reference evidence="3 4" key="1">
    <citation type="submission" date="2018-03" db="EMBL/GenBank/DDBJ databases">
        <title>Genome sequencing of Melaminivora sp.</title>
        <authorList>
            <person name="Kim S.-J."/>
            <person name="Heo J."/>
            <person name="Ahn J.-H."/>
            <person name="Kwon S.-W."/>
        </authorList>
    </citation>
    <scope>NUCLEOTIDE SEQUENCE [LARGE SCALE GENOMIC DNA]</scope>
    <source>
        <strain evidence="3 4">SC2-9</strain>
    </source>
</reference>
<feature type="region of interest" description="Disordered" evidence="1">
    <location>
        <begin position="314"/>
        <end position="336"/>
    </location>
</feature>
<dbReference type="OrthoDB" id="282393at2"/>
<dbReference type="EMBL" id="CP027667">
    <property type="protein sequence ID" value="AVO48248.1"/>
    <property type="molecule type" value="Genomic_DNA"/>
</dbReference>
<keyword evidence="4" id="KW-1185">Reference proteome</keyword>
<protein>
    <recommendedName>
        <fullName evidence="2">DUF2383 domain-containing protein</fullName>
    </recommendedName>
</protein>
<dbReference type="InterPro" id="IPR009078">
    <property type="entry name" value="Ferritin-like_SF"/>
</dbReference>
<organism evidence="3 4">
    <name type="scientific">Melaminivora suipulveris</name>
    <dbReference type="NCBI Taxonomy" id="2109913"/>
    <lineage>
        <taxon>Bacteria</taxon>
        <taxon>Pseudomonadati</taxon>
        <taxon>Pseudomonadota</taxon>
        <taxon>Betaproteobacteria</taxon>
        <taxon>Burkholderiales</taxon>
        <taxon>Comamonadaceae</taxon>
        <taxon>Melaminivora</taxon>
    </lineage>
</organism>
<dbReference type="InterPro" id="IPR019052">
    <property type="entry name" value="DUF2383"/>
</dbReference>
<sequence>MSDFKDANRDPLTNEPGAHPVGTGVGAASGAVAGAAAGAFGGPIGAAVGGIAGAVIGGLAGKAAAESVNPTAEDAYWRESYQREPYYESGRTYDEYRPAYELGWSSAHRHEGDFAAAEPSLSRDWGAARGTSTMEWEHARPATQAAWERARRNTASNASTPPITTNGAVLMGTADRNNPNTPVTNTVDNDDVVDVLDDLLECSRDGEYGFRTSAERVDDPQLKQILMRHASECAAAANELEREMRAHGGEPSSGGTMTGAMHRGWVSVKSALSTDDDKAVLNEVERGEDSAVARYRKALKATLPANVRSLVERQAQGVQRNHDEMKALRDRYNAAS</sequence>
<dbReference type="NCBIfam" id="TIGR02284">
    <property type="entry name" value="PA2169 family four-helix-bundle protein"/>
    <property type="match status" value="1"/>
</dbReference>
<dbReference type="KEGG" id="mela:C6568_02490"/>
<dbReference type="SUPFAM" id="SSF47240">
    <property type="entry name" value="Ferritin-like"/>
    <property type="match status" value="1"/>
</dbReference>
<proteinExistence type="predicted"/>
<evidence type="ECO:0000256" key="1">
    <source>
        <dbReference type="SAM" id="MobiDB-lite"/>
    </source>
</evidence>
<feature type="compositionally biased region" description="Basic and acidic residues" evidence="1">
    <location>
        <begin position="320"/>
        <end position="336"/>
    </location>
</feature>
<feature type="region of interest" description="Disordered" evidence="1">
    <location>
        <begin position="1"/>
        <end position="26"/>
    </location>
</feature>
<gene>
    <name evidence="3" type="ORF">C6568_02490</name>
</gene>